<feature type="transmembrane region" description="Helical" evidence="2">
    <location>
        <begin position="525"/>
        <end position="546"/>
    </location>
</feature>
<evidence type="ECO:0000313" key="4">
    <source>
        <dbReference type="EMBL" id="OAO96233.1"/>
    </source>
</evidence>
<dbReference type="PANTHER" id="PTHR35322">
    <property type="entry name" value="PROTEIN CPR-5"/>
    <property type="match status" value="1"/>
</dbReference>
<organism evidence="4 6">
    <name type="scientific">Arabidopsis thaliana</name>
    <name type="common">Mouse-ear cress</name>
    <dbReference type="NCBI Taxonomy" id="3702"/>
    <lineage>
        <taxon>Eukaryota</taxon>
        <taxon>Viridiplantae</taxon>
        <taxon>Streptophyta</taxon>
        <taxon>Embryophyta</taxon>
        <taxon>Tracheophyta</taxon>
        <taxon>Spermatophyta</taxon>
        <taxon>Magnoliopsida</taxon>
        <taxon>eudicotyledons</taxon>
        <taxon>Gunneridae</taxon>
        <taxon>Pentapetalae</taxon>
        <taxon>rosids</taxon>
        <taxon>malvids</taxon>
        <taxon>Brassicales</taxon>
        <taxon>Brassicaceae</taxon>
        <taxon>Camelineae</taxon>
        <taxon>Arabidopsis</taxon>
    </lineage>
</organism>
<proteinExistence type="predicted"/>
<evidence type="ECO:0000313" key="3">
    <source>
        <dbReference type="EMBL" id="CAA0412084.1"/>
    </source>
</evidence>
<feature type="region of interest" description="Disordered" evidence="1">
    <location>
        <begin position="1"/>
        <end position="87"/>
    </location>
</feature>
<reference evidence="4" key="2">
    <citation type="submission" date="2016-03" db="EMBL/GenBank/DDBJ databases">
        <title>Full-length assembly of Arabidopsis thaliana Ler reveals the complement of translocations and inversions.</title>
        <authorList>
            <person name="Zapata L."/>
            <person name="Schneeberger K."/>
            <person name="Ossowski S."/>
        </authorList>
    </citation>
    <scope>NUCLEOTIDE SEQUENCE [LARGE SCALE GENOMIC DNA]</scope>
    <source>
        <tissue evidence="4">Leaf</tissue>
    </source>
</reference>
<evidence type="ECO:0000313" key="5">
    <source>
        <dbReference type="EMBL" id="VYS71436.1"/>
    </source>
</evidence>
<dbReference type="GO" id="GO:0006952">
    <property type="term" value="P:defense response"/>
    <property type="evidence" value="ECO:0007669"/>
    <property type="project" value="InterPro"/>
</dbReference>
<dbReference type="InterPro" id="IPR044708">
    <property type="entry name" value="CPR5"/>
</dbReference>
<feature type="compositionally biased region" description="Polar residues" evidence="1">
    <location>
        <begin position="12"/>
        <end position="28"/>
    </location>
</feature>
<dbReference type="GO" id="GO:0010150">
    <property type="term" value="P:leaf senescence"/>
    <property type="evidence" value="ECO:0007669"/>
    <property type="project" value="InterPro"/>
</dbReference>
<gene>
    <name evidence="4" type="ordered locus">AXX17_At5g64640</name>
    <name evidence="5" type="ORF">AN1_LOCUS26813</name>
    <name evidence="3" type="ORF">C24_LOCUS26637</name>
</gene>
<feature type="compositionally biased region" description="Low complexity" evidence="1">
    <location>
        <begin position="69"/>
        <end position="84"/>
    </location>
</feature>
<dbReference type="Proteomes" id="UP000078284">
    <property type="component" value="Chromosome 5"/>
</dbReference>
<feature type="transmembrane region" description="Helical" evidence="2">
    <location>
        <begin position="444"/>
        <end position="463"/>
    </location>
</feature>
<name>A0A384KAY6_ARATH</name>
<dbReference type="KEGG" id="ath:AT5G64930"/>
<feature type="transmembrane region" description="Helical" evidence="2">
    <location>
        <begin position="475"/>
        <end position="504"/>
    </location>
</feature>
<evidence type="ECO:0000313" key="7">
    <source>
        <dbReference type="Proteomes" id="UP000426265"/>
    </source>
</evidence>
<evidence type="ECO:0000256" key="1">
    <source>
        <dbReference type="SAM" id="MobiDB-lite"/>
    </source>
</evidence>
<dbReference type="PANTHER" id="PTHR35322:SF2">
    <property type="entry name" value="PROTEIN CPR-5"/>
    <property type="match status" value="1"/>
</dbReference>
<evidence type="ECO:0000313" key="8">
    <source>
        <dbReference type="Proteomes" id="UP000434276"/>
    </source>
</evidence>
<accession>A0A384KAY6</accession>
<dbReference type="Proteomes" id="UP000434276">
    <property type="component" value="Unassembled WGS sequence"/>
</dbReference>
<dbReference type="GO" id="GO:0010090">
    <property type="term" value="P:trichome morphogenesis"/>
    <property type="evidence" value="ECO:0007669"/>
    <property type="project" value="InterPro"/>
</dbReference>
<feature type="compositionally biased region" description="Basic and acidic residues" evidence="1">
    <location>
        <begin position="29"/>
        <end position="38"/>
    </location>
</feature>
<evidence type="ECO:0000313" key="6">
    <source>
        <dbReference type="Proteomes" id="UP000078284"/>
    </source>
</evidence>
<dbReference type="AlphaFoldDB" id="A0A384KAY6"/>
<dbReference type="EMBL" id="CACRSJ010000110">
    <property type="protein sequence ID" value="VYS71436.1"/>
    <property type="molecule type" value="Genomic_DNA"/>
</dbReference>
<feature type="transmembrane region" description="Helical" evidence="2">
    <location>
        <begin position="413"/>
        <end position="432"/>
    </location>
</feature>
<dbReference type="OMA" id="YWEVLCS"/>
<dbReference type="ExpressionAtlas" id="A0A384KAY6">
    <property type="expression patterns" value="baseline and differential"/>
</dbReference>
<dbReference type="OrthoDB" id="2017423at2759"/>
<keyword evidence="2" id="KW-0472">Membrane</keyword>
<evidence type="ECO:0000256" key="2">
    <source>
        <dbReference type="SAM" id="Phobius"/>
    </source>
</evidence>
<keyword evidence="2" id="KW-0812">Transmembrane</keyword>
<dbReference type="EMBL" id="LUHQ01000005">
    <property type="protein sequence ID" value="OAO96233.1"/>
    <property type="molecule type" value="Genomic_DNA"/>
</dbReference>
<dbReference type="EMBL" id="CACSHJ010000096">
    <property type="protein sequence ID" value="CAA0412084.1"/>
    <property type="molecule type" value="Genomic_DNA"/>
</dbReference>
<protein>
    <submittedName>
        <fullName evidence="4">HYS1</fullName>
    </submittedName>
</protein>
<reference evidence="6" key="1">
    <citation type="journal article" date="2016" name="Proc. Natl. Acad. Sci. U.S.A.">
        <title>Chromosome-level assembly of Arabidopsis thaliana Ler reveals the extent of translocation and inversion polymorphisms.</title>
        <authorList>
            <person name="Zapata L."/>
            <person name="Ding J."/>
            <person name="Willing E.M."/>
            <person name="Hartwig B."/>
            <person name="Bezdan D."/>
            <person name="Jiao W.B."/>
            <person name="Patel V."/>
            <person name="Velikkakam James G."/>
            <person name="Koornneef M."/>
            <person name="Ossowski S."/>
            <person name="Schneeberger K."/>
        </authorList>
    </citation>
    <scope>NUCLEOTIDE SEQUENCE [LARGE SCALE GENOMIC DNA]</scope>
    <source>
        <strain evidence="6">cv. Landsberg erecta</strain>
    </source>
</reference>
<keyword evidence="2" id="KW-1133">Transmembrane helix</keyword>
<dbReference type="Proteomes" id="UP000426265">
    <property type="component" value="Unassembled WGS sequence"/>
</dbReference>
<sequence>MEALLLPPSPEPQNQITNPANSKPNHQSGDVHKDETMMMKKKKDTNPSNLEKRKLKGKKKEIMDNDEASSSYCSTSSTSNSNSTKRVTRVVHRLRNPMRLGMARRSVGERQAEKLAKPLGFSLAAFANMVIARKNAAGQNVYVDDLVEIFATLVEESLANVYGNKLGSFATNFEQTFSSTLKILKLTNECANPHQSNNNDGGSCNLDRSTIDGCSDTELFERETSSATSAYEVMQGSATATSLMNELALFEETLQLSCVPPRSSAMALTTDERFLKEQTRANDLKTVEIGLQIRELRCKETALGLKFESNNLGKAALELDVSKAAFRAEKFKTELEDTRKEEMVTRIMDWLLVSVFSMLASMVLGVYNFSIKRIEDATSVCDQSEEKSSSWWVPKQVSSINSGFNTFICRVRVWVQIFFGVLMIIVFTYFLNKRSSGTKQTMPISFIVLFLGIFCGVSGKLCVDTLGGDGKLWLIVWEVFCLLQFVANVFTLALYGLMFGPINVTQETRSNRCNSMFPYWARRSVVYVVILFVLPVINGLLPFATFGEWRDFAMYHLHGGSDYA</sequence>
<reference evidence="3 8" key="3">
    <citation type="submission" date="2019-12" db="EMBL/GenBank/DDBJ databases">
        <authorList>
            <person name="Jiao W.-B."/>
            <person name="Schneeberger K."/>
        </authorList>
    </citation>
    <scope>NUCLEOTIDE SEQUENCE [LARGE SCALE GENOMIC DNA]</scope>
    <source>
        <strain evidence="7">cv. An-1</strain>
        <strain evidence="8">cv. C24</strain>
    </source>
</reference>